<evidence type="ECO:0000313" key="2">
    <source>
        <dbReference type="EMBL" id="CAJ0580990.1"/>
    </source>
</evidence>
<name>A0AA36D6K5_9BILA</name>
<protein>
    <submittedName>
        <fullName evidence="2">Uncharacterized protein</fullName>
    </submittedName>
</protein>
<dbReference type="EMBL" id="CATQJA010002662">
    <property type="protein sequence ID" value="CAJ0580990.1"/>
    <property type="molecule type" value="Genomic_DNA"/>
</dbReference>
<gene>
    <name evidence="2" type="ORF">MSPICULIGERA_LOCUS19159</name>
</gene>
<sequence length="355" mass="39633">MTSEQEDIDEFNALFSGGVFDKPLASPRSNNSSPAYGRRNKPTVPRRADAYGGEGYESDASATSEGTINEDTEGCSSSSPIKRFFNEDDAVGGQLSAIPKMNQLSSSATQIVQQLIYQDELINEALKLINRVTATYRKIRGYREYLEEYYTAVDPEQGIKIKKFLSELQQEFMASERCLKSNEALRTVLLADLEEFKKLAVRSRKSTEDLKKIVSQQPVKTDYNEVVEQRQSVQKYREAAEMFQEIMDAGDGMKRTYLETLGENNAIIDGLKESISGNQRLYFDKISDVAKKLFMAKVTEFQELSALESQLEEAVEAGQLAGKIIIPKNGAPFDEELDTSVILNLNASTGSESSH</sequence>
<keyword evidence="3" id="KW-1185">Reference proteome</keyword>
<accession>A0AA36D6K5</accession>
<reference evidence="2" key="1">
    <citation type="submission" date="2023-06" db="EMBL/GenBank/DDBJ databases">
        <authorList>
            <person name="Delattre M."/>
        </authorList>
    </citation>
    <scope>NUCLEOTIDE SEQUENCE</scope>
    <source>
        <strain evidence="2">AF72</strain>
    </source>
</reference>
<organism evidence="2 3">
    <name type="scientific">Mesorhabditis spiculigera</name>
    <dbReference type="NCBI Taxonomy" id="96644"/>
    <lineage>
        <taxon>Eukaryota</taxon>
        <taxon>Metazoa</taxon>
        <taxon>Ecdysozoa</taxon>
        <taxon>Nematoda</taxon>
        <taxon>Chromadorea</taxon>
        <taxon>Rhabditida</taxon>
        <taxon>Rhabditina</taxon>
        <taxon>Rhabditomorpha</taxon>
        <taxon>Rhabditoidea</taxon>
        <taxon>Rhabditidae</taxon>
        <taxon>Mesorhabditinae</taxon>
        <taxon>Mesorhabditis</taxon>
    </lineage>
</organism>
<evidence type="ECO:0000256" key="1">
    <source>
        <dbReference type="SAM" id="MobiDB-lite"/>
    </source>
</evidence>
<dbReference type="Proteomes" id="UP001177023">
    <property type="component" value="Unassembled WGS sequence"/>
</dbReference>
<dbReference type="AlphaFoldDB" id="A0AA36D6K5"/>
<feature type="region of interest" description="Disordered" evidence="1">
    <location>
        <begin position="18"/>
        <end position="81"/>
    </location>
</feature>
<comment type="caution">
    <text evidence="2">The sequence shown here is derived from an EMBL/GenBank/DDBJ whole genome shotgun (WGS) entry which is preliminary data.</text>
</comment>
<evidence type="ECO:0000313" key="3">
    <source>
        <dbReference type="Proteomes" id="UP001177023"/>
    </source>
</evidence>
<feature type="non-terminal residue" evidence="2">
    <location>
        <position position="355"/>
    </location>
</feature>
<proteinExistence type="predicted"/>